<dbReference type="SMART" id="SM00550">
    <property type="entry name" value="Zalpha"/>
    <property type="match status" value="2"/>
</dbReference>
<feature type="region of interest" description="Disordered" evidence="3">
    <location>
        <begin position="380"/>
        <end position="462"/>
    </location>
</feature>
<proteinExistence type="predicted"/>
<dbReference type="Proteomes" id="UP000827092">
    <property type="component" value="Unassembled WGS sequence"/>
</dbReference>
<evidence type="ECO:0000256" key="2">
    <source>
        <dbReference type="PROSITE-ProRule" id="PRU00266"/>
    </source>
</evidence>
<dbReference type="InterPro" id="IPR002466">
    <property type="entry name" value="A_deamin"/>
</dbReference>
<evidence type="ECO:0000256" key="3">
    <source>
        <dbReference type="SAM" id="MobiDB-lite"/>
    </source>
</evidence>
<dbReference type="Pfam" id="PF02295">
    <property type="entry name" value="z-alpha"/>
    <property type="match status" value="2"/>
</dbReference>
<name>A0AAV6UW71_9ARAC</name>
<dbReference type="GO" id="GO:0003726">
    <property type="term" value="F:double-stranded RNA adenosine deaminase activity"/>
    <property type="evidence" value="ECO:0007669"/>
    <property type="project" value="InterPro"/>
</dbReference>
<keyword evidence="1 2" id="KW-0694">RNA-binding</keyword>
<dbReference type="GO" id="GO:0003725">
    <property type="term" value="F:double-stranded RNA binding"/>
    <property type="evidence" value="ECO:0007669"/>
    <property type="project" value="TreeGrafter"/>
</dbReference>
<evidence type="ECO:0000256" key="1">
    <source>
        <dbReference type="ARBA" id="ARBA00022884"/>
    </source>
</evidence>
<feature type="compositionally biased region" description="Polar residues" evidence="3">
    <location>
        <begin position="445"/>
        <end position="455"/>
    </location>
</feature>
<protein>
    <recommendedName>
        <fullName evidence="9">Double-stranded RNA-specific adenosine deaminase</fullName>
    </recommendedName>
</protein>
<dbReference type="InterPro" id="IPR036390">
    <property type="entry name" value="WH_DNA-bd_sf"/>
</dbReference>
<dbReference type="SUPFAM" id="SSF46785">
    <property type="entry name" value="Winged helix' DNA-binding domain"/>
    <property type="match status" value="2"/>
</dbReference>
<dbReference type="SMART" id="SM00552">
    <property type="entry name" value="ADEAMc"/>
    <property type="match status" value="1"/>
</dbReference>
<accession>A0AAV6UW71</accession>
<dbReference type="PROSITE" id="PS50137">
    <property type="entry name" value="DS_RBD"/>
    <property type="match status" value="1"/>
</dbReference>
<dbReference type="PROSITE" id="PS50141">
    <property type="entry name" value="A_DEAMIN_EDITASE"/>
    <property type="match status" value="1"/>
</dbReference>
<dbReference type="AlphaFoldDB" id="A0AAV6UW71"/>
<dbReference type="PANTHER" id="PTHR10910:SF107">
    <property type="entry name" value="DOUBLE-STRANDED RNA-SPECIFIC ADENOSINE DEAMINASE"/>
    <property type="match status" value="1"/>
</dbReference>
<feature type="domain" description="A to I editase" evidence="6">
    <location>
        <begin position="639"/>
        <end position="976"/>
    </location>
</feature>
<comment type="caution">
    <text evidence="7">The sequence shown here is derived from an EMBL/GenBank/DDBJ whole genome shotgun (WGS) entry which is preliminary data.</text>
</comment>
<evidence type="ECO:0000313" key="7">
    <source>
        <dbReference type="EMBL" id="KAG8188038.1"/>
    </source>
</evidence>
<dbReference type="GO" id="GO:0008251">
    <property type="term" value="F:tRNA-specific adenosine deaminase activity"/>
    <property type="evidence" value="ECO:0007669"/>
    <property type="project" value="TreeGrafter"/>
</dbReference>
<dbReference type="InterPro" id="IPR042371">
    <property type="entry name" value="Z_dom"/>
</dbReference>
<dbReference type="Pfam" id="PF00035">
    <property type="entry name" value="dsrm"/>
    <property type="match status" value="1"/>
</dbReference>
<gene>
    <name evidence="7" type="ORF">JTE90_009912</name>
</gene>
<dbReference type="Gene3D" id="3.30.160.20">
    <property type="match status" value="1"/>
</dbReference>
<dbReference type="SUPFAM" id="SSF54768">
    <property type="entry name" value="dsRNA-binding domain-like"/>
    <property type="match status" value="1"/>
</dbReference>
<dbReference type="Gene3D" id="1.10.10.10">
    <property type="entry name" value="Winged helix-like DNA-binding domain superfamily/Winged helix DNA-binding domain"/>
    <property type="match status" value="2"/>
</dbReference>
<dbReference type="PANTHER" id="PTHR10910">
    <property type="entry name" value="EUKARYOTE SPECIFIC DSRNA BINDING PROTEIN"/>
    <property type="match status" value="1"/>
</dbReference>
<feature type="domain" description="Z-binding" evidence="5">
    <location>
        <begin position="230"/>
        <end position="295"/>
    </location>
</feature>
<dbReference type="Pfam" id="PF02137">
    <property type="entry name" value="A_deamin"/>
    <property type="match status" value="1"/>
</dbReference>
<keyword evidence="8" id="KW-1185">Reference proteome</keyword>
<dbReference type="GO" id="GO:0006382">
    <property type="term" value="P:adenosine to inosine editing"/>
    <property type="evidence" value="ECO:0007669"/>
    <property type="project" value="TreeGrafter"/>
</dbReference>
<sequence>MSNVDLRRQLLDFFQLNYHKDVKLIDICRAVQQPKKVVNSVLYNLRSEGILQKVVESPPVWRVNDKLYDRYNQTPVVPEAAPFHYAIKDESVLPCITKNNNFAVLSSVENNRSDPMYVKEQLVAYHTVVSSSTSEEFCQSFSGRQIAAPTLPMQNPTNNINPSAFLSKPAEAVFNILHKQKGPLSCKALCSLLGFPEPIVKMSLQHLMSLGLVFQDQYSMFCTVVNKGNAIPQDDIVLRIINYLKRAQTAIHTKDLVKGVGLNNKKEINPLLYKLQQKGVVTKVNESPPMWQLGEQMVNNVEKTAKQTEPNFKREDQTFVHNGLPNCAPKEIEYTKPLTPLGGRQKYKNGVKGLLPNNLSYEESSSANESTTEVNANNAYAEPNRSHNGKNNGNDLHDDNGQGNSDLVNMMGSLQPPGKSNEGKLSKLSSSQDEPQHVNGRSMGSRRQSSNNEAGNASRKAAAAAAKAAAGKLPEQNSAAHYVNDVLNSDSFAALMKNPVSALYEYGQRNHIDTKVEIVLSEGPPHNPRFKAVAYMGDEELSTAWDKTKKDARRQAAELAVRGLVANGGFGKFSSLATSPETVNELPPVVSTFDMIAALSHKTFNERVLQVPEYMGGRKVLAALVMKKGGSECRGTVICLGTGNRCITGEGLSQDGLVVNDSHAEVITRRGFLRFMYKQLKTYEVGQDHSMFQAADDGRIEIKPDVTFHLYISTAPCGDGALFTHNLKPGEKVEPPDDNDSQHHPVFTKSLQGLLRSKMEAGEGTIPIDTEYRYQSWDAILRGEKLRTMSCSDKIARWNVLGLQGALLSHIMKPVYLSSVTLGNLYHHGHLSRAVCCRLVGEPDLNELLPQGYRLNHPDLGRVIVCTPSRETEKTKPHSINWCHEDERPELTSGVNGTSDERAGGQLQSRLCKAVLFQSFKEIAAKFGVEHLSNLTYGEAKRAAKDFQSAKEVLFNRFQQLGRGTWIRKPEEEEEFMAF</sequence>
<dbReference type="GO" id="GO:0006396">
    <property type="term" value="P:RNA processing"/>
    <property type="evidence" value="ECO:0007669"/>
    <property type="project" value="InterPro"/>
</dbReference>
<evidence type="ECO:0000259" key="4">
    <source>
        <dbReference type="PROSITE" id="PS50137"/>
    </source>
</evidence>
<feature type="domain" description="DRBM" evidence="4">
    <location>
        <begin position="498"/>
        <end position="566"/>
    </location>
</feature>
<dbReference type="PROSITE" id="PS50139">
    <property type="entry name" value="Z_BINDING"/>
    <property type="match status" value="2"/>
</dbReference>
<evidence type="ECO:0000313" key="8">
    <source>
        <dbReference type="Proteomes" id="UP000827092"/>
    </source>
</evidence>
<dbReference type="EMBL" id="JAFNEN010000251">
    <property type="protein sequence ID" value="KAG8188038.1"/>
    <property type="molecule type" value="Genomic_DNA"/>
</dbReference>
<dbReference type="GO" id="GO:0005737">
    <property type="term" value="C:cytoplasm"/>
    <property type="evidence" value="ECO:0007669"/>
    <property type="project" value="TreeGrafter"/>
</dbReference>
<dbReference type="InterPro" id="IPR036388">
    <property type="entry name" value="WH-like_DNA-bd_sf"/>
</dbReference>
<evidence type="ECO:0000259" key="6">
    <source>
        <dbReference type="PROSITE" id="PS50141"/>
    </source>
</evidence>
<feature type="domain" description="Z-binding" evidence="5">
    <location>
        <begin position="1"/>
        <end position="65"/>
    </location>
</feature>
<evidence type="ECO:0000259" key="5">
    <source>
        <dbReference type="PROSITE" id="PS50139"/>
    </source>
</evidence>
<dbReference type="InterPro" id="IPR014720">
    <property type="entry name" value="dsRBD_dom"/>
</dbReference>
<dbReference type="GO" id="GO:0005730">
    <property type="term" value="C:nucleolus"/>
    <property type="evidence" value="ECO:0007669"/>
    <property type="project" value="TreeGrafter"/>
</dbReference>
<dbReference type="SMART" id="SM00358">
    <property type="entry name" value="DSRM"/>
    <property type="match status" value="1"/>
</dbReference>
<organism evidence="7 8">
    <name type="scientific">Oedothorax gibbosus</name>
    <dbReference type="NCBI Taxonomy" id="931172"/>
    <lineage>
        <taxon>Eukaryota</taxon>
        <taxon>Metazoa</taxon>
        <taxon>Ecdysozoa</taxon>
        <taxon>Arthropoda</taxon>
        <taxon>Chelicerata</taxon>
        <taxon>Arachnida</taxon>
        <taxon>Araneae</taxon>
        <taxon>Araneomorphae</taxon>
        <taxon>Entelegynae</taxon>
        <taxon>Araneoidea</taxon>
        <taxon>Linyphiidae</taxon>
        <taxon>Erigoninae</taxon>
        <taxon>Oedothorax</taxon>
    </lineage>
</organism>
<evidence type="ECO:0008006" key="9">
    <source>
        <dbReference type="Google" id="ProtNLM"/>
    </source>
</evidence>
<reference evidence="7 8" key="1">
    <citation type="journal article" date="2022" name="Nat. Ecol. Evol.">
        <title>A masculinizing supergene underlies an exaggerated male reproductive morph in a spider.</title>
        <authorList>
            <person name="Hendrickx F."/>
            <person name="De Corte Z."/>
            <person name="Sonet G."/>
            <person name="Van Belleghem S.M."/>
            <person name="Kostlbacher S."/>
            <person name="Vangestel C."/>
        </authorList>
    </citation>
    <scope>NUCLEOTIDE SEQUENCE [LARGE SCALE GENOMIC DNA]</scope>
    <source>
        <strain evidence="7">W744_W776</strain>
    </source>
</reference>